<evidence type="ECO:0000256" key="1">
    <source>
        <dbReference type="SAM" id="MobiDB-lite"/>
    </source>
</evidence>
<comment type="caution">
    <text evidence="2">The sequence shown here is derived from an EMBL/GenBank/DDBJ whole genome shotgun (WGS) entry which is preliminary data.</text>
</comment>
<feature type="region of interest" description="Disordered" evidence="1">
    <location>
        <begin position="21"/>
        <end position="54"/>
    </location>
</feature>
<sequence>MSNNLSSDNSGSSNLYSKVKKVGLKLKGQPPVKKPKVIEAQKPEPTGDSNQDDTRELNDLHAQIKRLVGLQLTRAEKAHRLALLHRREEILKEKLEKTHAQRVAEFNQKLNSLGEPMSNFKLRLHTPQEDTDEAKFALDAVEALGTSAQKSDQLEMEAIYKRLLQNYKNAMRLVIQSSLLPIISIPDPVRSTVLSAG</sequence>
<dbReference type="VEuPathDB" id="CryptoDB:GNI_064420"/>
<name>A0A023B801_GRENI</name>
<dbReference type="EMBL" id="AFNH02000484">
    <property type="protein sequence ID" value="EZG68113.1"/>
    <property type="molecule type" value="Genomic_DNA"/>
</dbReference>
<evidence type="ECO:0000313" key="3">
    <source>
        <dbReference type="Proteomes" id="UP000019763"/>
    </source>
</evidence>
<reference evidence="2" key="1">
    <citation type="submission" date="2013-12" db="EMBL/GenBank/DDBJ databases">
        <authorList>
            <person name="Omoto C.K."/>
            <person name="Sibley D."/>
            <person name="Venepally P."/>
            <person name="Hadjithomas M."/>
            <person name="Karamycheva S."/>
            <person name="Brunk B."/>
            <person name="Roos D."/>
            <person name="Caler E."/>
            <person name="Lorenzi H."/>
        </authorList>
    </citation>
    <scope>NUCLEOTIDE SEQUENCE</scope>
</reference>
<dbReference type="RefSeq" id="XP_011130098.1">
    <property type="nucleotide sequence ID" value="XM_011131796.1"/>
</dbReference>
<dbReference type="AlphaFoldDB" id="A0A023B801"/>
<accession>A0A023B801</accession>
<dbReference type="GeneID" id="22912382"/>
<dbReference type="OrthoDB" id="329189at2759"/>
<dbReference type="Proteomes" id="UP000019763">
    <property type="component" value="Unassembled WGS sequence"/>
</dbReference>
<organism evidence="2 3">
    <name type="scientific">Gregarina niphandrodes</name>
    <name type="common">Septate eugregarine</name>
    <dbReference type="NCBI Taxonomy" id="110365"/>
    <lineage>
        <taxon>Eukaryota</taxon>
        <taxon>Sar</taxon>
        <taxon>Alveolata</taxon>
        <taxon>Apicomplexa</taxon>
        <taxon>Conoidasida</taxon>
        <taxon>Gregarinasina</taxon>
        <taxon>Eugregarinorida</taxon>
        <taxon>Gregarinidae</taxon>
        <taxon>Gregarina</taxon>
    </lineage>
</organism>
<proteinExistence type="predicted"/>
<protein>
    <submittedName>
        <fullName evidence="2">Uncharacterized protein</fullName>
    </submittedName>
</protein>
<evidence type="ECO:0000313" key="2">
    <source>
        <dbReference type="EMBL" id="EZG68113.1"/>
    </source>
</evidence>
<keyword evidence="3" id="KW-1185">Reference proteome</keyword>
<gene>
    <name evidence="2" type="ORF">GNI_064420</name>
</gene>